<proteinExistence type="predicted"/>
<dbReference type="PANTHER" id="PTHR38886">
    <property type="entry name" value="SESA DOMAIN-CONTAINING PROTEIN"/>
    <property type="match status" value="1"/>
</dbReference>
<reference evidence="3" key="1">
    <citation type="journal article" date="2020" name="Stud. Mycol.">
        <title>101 Dothideomycetes genomes: a test case for predicting lifestyles and emergence of pathogens.</title>
        <authorList>
            <person name="Haridas S."/>
            <person name="Albert R."/>
            <person name="Binder M."/>
            <person name="Bloem J."/>
            <person name="Labutti K."/>
            <person name="Salamov A."/>
            <person name="Andreopoulos B."/>
            <person name="Baker S."/>
            <person name="Barry K."/>
            <person name="Bills G."/>
            <person name="Bluhm B."/>
            <person name="Cannon C."/>
            <person name="Castanera R."/>
            <person name="Culley D."/>
            <person name="Daum C."/>
            <person name="Ezra D."/>
            <person name="Gonzalez J."/>
            <person name="Henrissat B."/>
            <person name="Kuo A."/>
            <person name="Liang C."/>
            <person name="Lipzen A."/>
            <person name="Lutzoni F."/>
            <person name="Magnuson J."/>
            <person name="Mondo S."/>
            <person name="Nolan M."/>
            <person name="Ohm R."/>
            <person name="Pangilinan J."/>
            <person name="Park H.-J."/>
            <person name="Ramirez L."/>
            <person name="Alfaro M."/>
            <person name="Sun H."/>
            <person name="Tritt A."/>
            <person name="Yoshinaga Y."/>
            <person name="Zwiers L.-H."/>
            <person name="Turgeon B."/>
            <person name="Goodwin S."/>
            <person name="Spatafora J."/>
            <person name="Crous P."/>
            <person name="Grigoriev I."/>
        </authorList>
    </citation>
    <scope>NUCLEOTIDE SEQUENCE</scope>
    <source>
        <strain evidence="3">CBS 113979</strain>
    </source>
</reference>
<dbReference type="AlphaFoldDB" id="A0A6G1HFR1"/>
<dbReference type="PANTHER" id="PTHR38886:SF1">
    <property type="entry name" value="NACHT-NTPASE AND P-LOOP NTPASES N-TERMINAL DOMAIN-CONTAINING PROTEIN"/>
    <property type="match status" value="1"/>
</dbReference>
<name>A0A6G1HFR1_9PEZI</name>
<feature type="compositionally biased region" description="Polar residues" evidence="1">
    <location>
        <begin position="261"/>
        <end position="281"/>
    </location>
</feature>
<evidence type="ECO:0000259" key="2">
    <source>
        <dbReference type="Pfam" id="PF22893"/>
    </source>
</evidence>
<dbReference type="Pfam" id="PF22893">
    <property type="entry name" value="ULD_2"/>
    <property type="match status" value="1"/>
</dbReference>
<dbReference type="Proteomes" id="UP000800041">
    <property type="component" value="Unassembled WGS sequence"/>
</dbReference>
<sequence>MKAEINQCRAEIVSYSGSINILLSCAELTSQRTQTQEVVQRFDRSEQIYQASVQSETQKILQQIDLALQKSQASVQSHAGVLDQIQTRIAENNDLVTTGYSTIQGISEQLEWLKQLGLTTKQFMGQIVVAVMATYRDVRWLRMTITGWVDRPMSERPFEFEDALGRVAPVHLSFILSWDAFYSAIEFRFKDRPGFDMVRNKKFLLQESATGRELDVSLDWSVAILPGQKIAMDIVFHSVTEDDFDMEDYVFPCCPSVVTEDATSNTSSPGRNDTYQTNPDSSDFMRIKMIQSRLVPLNHRKMNDSNGKATKATGANEIDSNVRRGVAVKGTAAKEKKDTVKRNERVVNTHWVCQDCGWQSFLALHGACTNPNCGHWRDAHDRLLWYAEEP</sequence>
<feature type="domain" description="Ubiquitin-like" evidence="2">
    <location>
        <begin position="155"/>
        <end position="237"/>
    </location>
</feature>
<organism evidence="3 4">
    <name type="scientific">Aulographum hederae CBS 113979</name>
    <dbReference type="NCBI Taxonomy" id="1176131"/>
    <lineage>
        <taxon>Eukaryota</taxon>
        <taxon>Fungi</taxon>
        <taxon>Dikarya</taxon>
        <taxon>Ascomycota</taxon>
        <taxon>Pezizomycotina</taxon>
        <taxon>Dothideomycetes</taxon>
        <taxon>Pleosporomycetidae</taxon>
        <taxon>Aulographales</taxon>
        <taxon>Aulographaceae</taxon>
    </lineage>
</organism>
<keyword evidence="4" id="KW-1185">Reference proteome</keyword>
<gene>
    <name evidence="3" type="ORF">K402DRAFT_449966</name>
</gene>
<dbReference type="PROSITE" id="PS51257">
    <property type="entry name" value="PROKAR_LIPOPROTEIN"/>
    <property type="match status" value="1"/>
</dbReference>
<evidence type="ECO:0000256" key="1">
    <source>
        <dbReference type="SAM" id="MobiDB-lite"/>
    </source>
</evidence>
<dbReference type="OrthoDB" id="3045089at2759"/>
<feature type="region of interest" description="Disordered" evidence="1">
    <location>
        <begin position="260"/>
        <end position="281"/>
    </location>
</feature>
<dbReference type="InterPro" id="IPR054464">
    <property type="entry name" value="ULD_fung"/>
</dbReference>
<accession>A0A6G1HFR1</accession>
<evidence type="ECO:0000313" key="3">
    <source>
        <dbReference type="EMBL" id="KAF1991768.1"/>
    </source>
</evidence>
<protein>
    <recommendedName>
        <fullName evidence="2">Ubiquitin-like domain-containing protein</fullName>
    </recommendedName>
</protein>
<dbReference type="EMBL" id="ML977138">
    <property type="protein sequence ID" value="KAF1991768.1"/>
    <property type="molecule type" value="Genomic_DNA"/>
</dbReference>
<evidence type="ECO:0000313" key="4">
    <source>
        <dbReference type="Proteomes" id="UP000800041"/>
    </source>
</evidence>